<comment type="similarity">
    <text evidence="2">Belongs to the CD225/Dispanin family.</text>
</comment>
<dbReference type="InterPro" id="IPR007593">
    <property type="entry name" value="CD225/Dispanin_fam"/>
</dbReference>
<dbReference type="EMBL" id="CAJOBE010009680">
    <property type="protein sequence ID" value="CAF4090527.1"/>
    <property type="molecule type" value="Genomic_DNA"/>
</dbReference>
<dbReference type="SUPFAM" id="SSF48264">
    <property type="entry name" value="Cytochrome P450"/>
    <property type="match status" value="1"/>
</dbReference>
<reference evidence="8" key="1">
    <citation type="submission" date="2021-02" db="EMBL/GenBank/DDBJ databases">
        <authorList>
            <person name="Nowell W R."/>
        </authorList>
    </citation>
    <scope>NUCLEOTIDE SEQUENCE</scope>
</reference>
<accession>A0A819U7Y4</accession>
<dbReference type="AlphaFoldDB" id="A0A819U7Y4"/>
<dbReference type="GO" id="GO:0016020">
    <property type="term" value="C:membrane"/>
    <property type="evidence" value="ECO:0007669"/>
    <property type="project" value="UniProtKB-SubCell"/>
</dbReference>
<evidence type="ECO:0000313" key="8">
    <source>
        <dbReference type="EMBL" id="CAF4090527.1"/>
    </source>
</evidence>
<dbReference type="Pfam" id="PF04505">
    <property type="entry name" value="CD225"/>
    <property type="match status" value="1"/>
</dbReference>
<feature type="transmembrane region" description="Helical" evidence="7">
    <location>
        <begin position="43"/>
        <end position="66"/>
    </location>
</feature>
<sequence>MNKIVMNTSSEKKDSNKTKPSSAILIDEPIRMQPAHVRIPHHFLFSLISTICLCPATGLIALAYSIKSSAKADVNFHDKARRYSRYALIWNIISVIFVIALTIFIKLNDNKKLDQKRLYVVFREQGVNGEPFVPLIGQLSRIRQCRKIGSPMDFHQNLIQKHQTYIYVWFWSCSAQTIFAPIIGKQNLLISEGYEHERARKMINPAFYHTNLKSMVSIITDQKRKTI</sequence>
<feature type="transmembrane region" description="Helical" evidence="7">
    <location>
        <begin position="86"/>
        <end position="107"/>
    </location>
</feature>
<dbReference type="GO" id="GO:0016705">
    <property type="term" value="F:oxidoreductase activity, acting on paired donors, with incorporation or reduction of molecular oxygen"/>
    <property type="evidence" value="ECO:0007669"/>
    <property type="project" value="InterPro"/>
</dbReference>
<evidence type="ECO:0000256" key="4">
    <source>
        <dbReference type="ARBA" id="ARBA00022989"/>
    </source>
</evidence>
<name>A0A819U7Y4_9BILA</name>
<gene>
    <name evidence="8" type="ORF">FNK824_LOCUS30868</name>
</gene>
<keyword evidence="4 7" id="KW-1133">Transmembrane helix</keyword>
<evidence type="ECO:0000256" key="6">
    <source>
        <dbReference type="SAM" id="MobiDB-lite"/>
    </source>
</evidence>
<proteinExistence type="inferred from homology"/>
<dbReference type="InterPro" id="IPR036396">
    <property type="entry name" value="Cyt_P450_sf"/>
</dbReference>
<evidence type="ECO:0000256" key="7">
    <source>
        <dbReference type="SAM" id="Phobius"/>
    </source>
</evidence>
<evidence type="ECO:0000256" key="2">
    <source>
        <dbReference type="ARBA" id="ARBA00006843"/>
    </source>
</evidence>
<dbReference type="GO" id="GO:0020037">
    <property type="term" value="F:heme binding"/>
    <property type="evidence" value="ECO:0007669"/>
    <property type="project" value="InterPro"/>
</dbReference>
<feature type="region of interest" description="Disordered" evidence="6">
    <location>
        <begin position="1"/>
        <end position="20"/>
    </location>
</feature>
<organism evidence="8 9">
    <name type="scientific">Rotaria sordida</name>
    <dbReference type="NCBI Taxonomy" id="392033"/>
    <lineage>
        <taxon>Eukaryota</taxon>
        <taxon>Metazoa</taxon>
        <taxon>Spiralia</taxon>
        <taxon>Gnathifera</taxon>
        <taxon>Rotifera</taxon>
        <taxon>Eurotatoria</taxon>
        <taxon>Bdelloidea</taxon>
        <taxon>Philodinida</taxon>
        <taxon>Philodinidae</taxon>
        <taxon>Rotaria</taxon>
    </lineage>
</organism>
<protein>
    <submittedName>
        <fullName evidence="8">Uncharacterized protein</fullName>
    </submittedName>
</protein>
<dbReference type="Gene3D" id="1.10.630.10">
    <property type="entry name" value="Cytochrome P450"/>
    <property type="match status" value="1"/>
</dbReference>
<evidence type="ECO:0000313" key="9">
    <source>
        <dbReference type="Proteomes" id="UP000663874"/>
    </source>
</evidence>
<dbReference type="GO" id="GO:0004497">
    <property type="term" value="F:monooxygenase activity"/>
    <property type="evidence" value="ECO:0007669"/>
    <property type="project" value="InterPro"/>
</dbReference>
<comment type="subcellular location">
    <subcellularLocation>
        <location evidence="1">Membrane</location>
    </subcellularLocation>
</comment>
<evidence type="ECO:0000256" key="1">
    <source>
        <dbReference type="ARBA" id="ARBA00004370"/>
    </source>
</evidence>
<comment type="caution">
    <text evidence="8">The sequence shown here is derived from an EMBL/GenBank/DDBJ whole genome shotgun (WGS) entry which is preliminary data.</text>
</comment>
<dbReference type="Proteomes" id="UP000663874">
    <property type="component" value="Unassembled WGS sequence"/>
</dbReference>
<dbReference type="GO" id="GO:0005506">
    <property type="term" value="F:iron ion binding"/>
    <property type="evidence" value="ECO:0007669"/>
    <property type="project" value="InterPro"/>
</dbReference>
<evidence type="ECO:0000256" key="3">
    <source>
        <dbReference type="ARBA" id="ARBA00022692"/>
    </source>
</evidence>
<keyword evidence="3 7" id="KW-0812">Transmembrane</keyword>
<evidence type="ECO:0000256" key="5">
    <source>
        <dbReference type="ARBA" id="ARBA00023136"/>
    </source>
</evidence>
<keyword evidence="5 7" id="KW-0472">Membrane</keyword>